<evidence type="ECO:0000256" key="3">
    <source>
        <dbReference type="ARBA" id="ARBA00022448"/>
    </source>
</evidence>
<sequence>MKKILLGTSALVLLAGAAAAQQVTTKAPFTVTLGGSVRSDFIILNDNAANVSSREARLDYRLHLKAEAKAENGLTYGFDARLRNNQNGVGQDVVGADRKFVYMGGSWGQVQLGDTLAVDSNFEVQAPTVGIGQADYAFGPSVNQYSFYHANEGEFHTKLVYYTPVFSGFQAGISYTPEKGSAGRDNARTKIASGSNNYKDLISLGAAYTGSFSGVGVKLGGGVQFGEAKDVSATVRANVDDYVVWHLGAQLSYAGFTFGGHYYDNQGQGNGGQLAKGDDQIGWQLGLTYSTGPWGVGINYARTETDYAARGRRDDSDYMVGLGAAYQLAPGLSLQADVVKFEAESQTTGLKAGKTKNDGTLFTFRTRVDF</sequence>
<keyword evidence="10" id="KW-0998">Cell outer membrane</keyword>
<keyword evidence="4" id="KW-1134">Transmembrane beta strand</keyword>
<comment type="caution">
    <text evidence="13">The sequence shown here is derived from an EMBL/GenBank/DDBJ whole genome shotgun (WGS) entry which is preliminary data.</text>
</comment>
<evidence type="ECO:0000256" key="10">
    <source>
        <dbReference type="ARBA" id="ARBA00023237"/>
    </source>
</evidence>
<dbReference type="Proteomes" id="UP000216361">
    <property type="component" value="Unassembled WGS sequence"/>
</dbReference>
<evidence type="ECO:0000256" key="11">
    <source>
        <dbReference type="SAM" id="SignalP"/>
    </source>
</evidence>
<dbReference type="PANTHER" id="PTHR34501">
    <property type="entry name" value="PROTEIN YDDL-RELATED"/>
    <property type="match status" value="1"/>
</dbReference>
<keyword evidence="3" id="KW-0813">Transport</keyword>
<dbReference type="OrthoDB" id="6758483at2"/>
<gene>
    <name evidence="13" type="ORF">CHR90_13110</name>
</gene>
<feature type="chain" id="PRO_5012310308" description="Porin domain-containing protein" evidence="11">
    <location>
        <begin position="21"/>
        <end position="370"/>
    </location>
</feature>
<keyword evidence="9" id="KW-0472">Membrane</keyword>
<reference evidence="13 14" key="1">
    <citation type="submission" date="2017-07" db="EMBL/GenBank/DDBJ databases">
        <title>Elstera cyanobacteriorum sp. nov., a novel bacterium isolated from cyanobacterial aggregates in a eutrophic lake.</title>
        <authorList>
            <person name="Cai H."/>
        </authorList>
    </citation>
    <scope>NUCLEOTIDE SEQUENCE [LARGE SCALE GENOMIC DNA]</scope>
    <source>
        <strain evidence="13 14">TH019</strain>
    </source>
</reference>
<evidence type="ECO:0000256" key="6">
    <source>
        <dbReference type="ARBA" id="ARBA00022729"/>
    </source>
</evidence>
<evidence type="ECO:0000313" key="13">
    <source>
        <dbReference type="EMBL" id="OYQ17907.1"/>
    </source>
</evidence>
<dbReference type="GO" id="GO:0006811">
    <property type="term" value="P:monoatomic ion transport"/>
    <property type="evidence" value="ECO:0007669"/>
    <property type="project" value="UniProtKB-KW"/>
</dbReference>
<evidence type="ECO:0000256" key="7">
    <source>
        <dbReference type="ARBA" id="ARBA00023065"/>
    </source>
</evidence>
<dbReference type="InterPro" id="IPR023614">
    <property type="entry name" value="Porin_dom_sf"/>
</dbReference>
<keyword evidence="5" id="KW-0812">Transmembrane</keyword>
<dbReference type="GO" id="GO:0009279">
    <property type="term" value="C:cell outer membrane"/>
    <property type="evidence" value="ECO:0007669"/>
    <property type="project" value="UniProtKB-SubCell"/>
</dbReference>
<dbReference type="GO" id="GO:0015288">
    <property type="term" value="F:porin activity"/>
    <property type="evidence" value="ECO:0007669"/>
    <property type="project" value="UniProtKB-KW"/>
</dbReference>
<comment type="subunit">
    <text evidence="2">Homotrimer.</text>
</comment>
<proteinExistence type="predicted"/>
<comment type="subcellular location">
    <subcellularLocation>
        <location evidence="1">Cell outer membrane</location>
        <topology evidence="1">Multi-pass membrane protein</topology>
    </subcellularLocation>
</comment>
<feature type="domain" description="Porin" evidence="12">
    <location>
        <begin position="8"/>
        <end position="342"/>
    </location>
</feature>
<keyword evidence="8" id="KW-0626">Porin</keyword>
<protein>
    <recommendedName>
        <fullName evidence="12">Porin domain-containing protein</fullName>
    </recommendedName>
</protein>
<dbReference type="EMBL" id="NOXS01000033">
    <property type="protein sequence ID" value="OYQ17907.1"/>
    <property type="molecule type" value="Genomic_DNA"/>
</dbReference>
<dbReference type="AlphaFoldDB" id="A0A255XLR6"/>
<evidence type="ECO:0000256" key="9">
    <source>
        <dbReference type="ARBA" id="ARBA00023136"/>
    </source>
</evidence>
<accession>A0A255XLR6</accession>
<organism evidence="13 14">
    <name type="scientific">Elstera cyanobacteriorum</name>
    <dbReference type="NCBI Taxonomy" id="2022747"/>
    <lineage>
        <taxon>Bacteria</taxon>
        <taxon>Pseudomonadati</taxon>
        <taxon>Pseudomonadota</taxon>
        <taxon>Alphaproteobacteria</taxon>
        <taxon>Rhodospirillales</taxon>
        <taxon>Rhodospirillaceae</taxon>
        <taxon>Elstera</taxon>
    </lineage>
</organism>
<evidence type="ECO:0000256" key="8">
    <source>
        <dbReference type="ARBA" id="ARBA00023114"/>
    </source>
</evidence>
<evidence type="ECO:0000313" key="14">
    <source>
        <dbReference type="Proteomes" id="UP000216361"/>
    </source>
</evidence>
<dbReference type="SUPFAM" id="SSF56935">
    <property type="entry name" value="Porins"/>
    <property type="match status" value="1"/>
</dbReference>
<dbReference type="Gene3D" id="2.40.160.10">
    <property type="entry name" value="Porin"/>
    <property type="match status" value="1"/>
</dbReference>
<name>A0A255XLR6_9PROT</name>
<dbReference type="RefSeq" id="WP_094409469.1">
    <property type="nucleotide sequence ID" value="NZ_BMJZ01000002.1"/>
</dbReference>
<dbReference type="PANTHER" id="PTHR34501:SF9">
    <property type="entry name" value="MAJOR OUTER MEMBRANE PROTEIN P.IA"/>
    <property type="match status" value="1"/>
</dbReference>
<feature type="signal peptide" evidence="11">
    <location>
        <begin position="1"/>
        <end position="20"/>
    </location>
</feature>
<keyword evidence="14" id="KW-1185">Reference proteome</keyword>
<keyword evidence="7" id="KW-0406">Ion transport</keyword>
<keyword evidence="6 11" id="KW-0732">Signal</keyword>
<evidence type="ECO:0000259" key="12">
    <source>
        <dbReference type="Pfam" id="PF13609"/>
    </source>
</evidence>
<dbReference type="InterPro" id="IPR033900">
    <property type="entry name" value="Gram_neg_porin_domain"/>
</dbReference>
<evidence type="ECO:0000256" key="4">
    <source>
        <dbReference type="ARBA" id="ARBA00022452"/>
    </source>
</evidence>
<dbReference type="InterPro" id="IPR050298">
    <property type="entry name" value="Gram-neg_bact_OMP"/>
</dbReference>
<dbReference type="Pfam" id="PF13609">
    <property type="entry name" value="Porin_4"/>
    <property type="match status" value="1"/>
</dbReference>
<evidence type="ECO:0000256" key="1">
    <source>
        <dbReference type="ARBA" id="ARBA00004571"/>
    </source>
</evidence>
<dbReference type="GO" id="GO:0046930">
    <property type="term" value="C:pore complex"/>
    <property type="evidence" value="ECO:0007669"/>
    <property type="project" value="UniProtKB-KW"/>
</dbReference>
<evidence type="ECO:0000256" key="5">
    <source>
        <dbReference type="ARBA" id="ARBA00022692"/>
    </source>
</evidence>
<evidence type="ECO:0000256" key="2">
    <source>
        <dbReference type="ARBA" id="ARBA00011233"/>
    </source>
</evidence>